<comment type="caution">
    <text evidence="1">The sequence shown here is derived from an EMBL/GenBank/DDBJ whole genome shotgun (WGS) entry which is preliminary data.</text>
</comment>
<dbReference type="InterPro" id="IPR012292">
    <property type="entry name" value="Globin/Proto"/>
</dbReference>
<evidence type="ECO:0000313" key="1">
    <source>
        <dbReference type="EMBL" id="TMR23070.1"/>
    </source>
</evidence>
<keyword evidence="2" id="KW-1185">Reference proteome</keyword>
<dbReference type="Proteomes" id="UP000305238">
    <property type="component" value="Unassembled WGS sequence"/>
</dbReference>
<name>A0A5S4GAP2_9ACTN</name>
<accession>A0A5S4GAP2</accession>
<organism evidence="1 2">
    <name type="scientific">Actinomadura geliboluensis</name>
    <dbReference type="NCBI Taxonomy" id="882440"/>
    <lineage>
        <taxon>Bacteria</taxon>
        <taxon>Bacillati</taxon>
        <taxon>Actinomycetota</taxon>
        <taxon>Actinomycetes</taxon>
        <taxon>Streptosporangiales</taxon>
        <taxon>Thermomonosporaceae</taxon>
        <taxon>Actinomadura</taxon>
    </lineage>
</organism>
<reference evidence="1 2" key="1">
    <citation type="submission" date="2019-05" db="EMBL/GenBank/DDBJ databases">
        <title>Draft genome sequence of Actinomadura geliboluensis A8036.</title>
        <authorList>
            <person name="Saricaoglu S."/>
            <person name="Isik K."/>
        </authorList>
    </citation>
    <scope>NUCLEOTIDE SEQUENCE [LARGE SCALE GENOMIC DNA]</scope>
    <source>
        <strain evidence="1 2">A8036</strain>
    </source>
</reference>
<proteinExistence type="predicted"/>
<evidence type="ECO:0000313" key="2">
    <source>
        <dbReference type="Proteomes" id="UP000305238"/>
    </source>
</evidence>
<gene>
    <name evidence="1" type="ORF">ETD96_43615</name>
</gene>
<dbReference type="EMBL" id="VCKZ01000699">
    <property type="protein sequence ID" value="TMR23070.1"/>
    <property type="molecule type" value="Genomic_DNA"/>
</dbReference>
<feature type="non-terminal residue" evidence="1">
    <location>
        <position position="1"/>
    </location>
</feature>
<protein>
    <submittedName>
        <fullName evidence="1">Protogloblin ApPgb</fullName>
    </submittedName>
</protein>
<dbReference type="GO" id="GO:0020037">
    <property type="term" value="F:heme binding"/>
    <property type="evidence" value="ECO:0007669"/>
    <property type="project" value="InterPro"/>
</dbReference>
<sequence>GHSDEDVERMHQAWFKTVTLQVALWLRPYSPEKW</sequence>
<dbReference type="GO" id="GO:0019825">
    <property type="term" value="F:oxygen binding"/>
    <property type="evidence" value="ECO:0007669"/>
    <property type="project" value="InterPro"/>
</dbReference>
<dbReference type="Gene3D" id="1.10.490.10">
    <property type="entry name" value="Globins"/>
    <property type="match status" value="1"/>
</dbReference>
<dbReference type="AlphaFoldDB" id="A0A5S4GAP2"/>